<reference evidence="2" key="1">
    <citation type="submission" date="2020-09" db="EMBL/GenBank/DDBJ databases">
        <title>Genome seq and assembly of Tianweitania sp.</title>
        <authorList>
            <person name="Chhetri G."/>
        </authorList>
    </citation>
    <scope>NUCLEOTIDE SEQUENCE</scope>
    <source>
        <strain evidence="2">Rool2</strain>
    </source>
</reference>
<dbReference type="EMBL" id="JACVVX010000004">
    <property type="protein sequence ID" value="MBD0415924.1"/>
    <property type="molecule type" value="Genomic_DNA"/>
</dbReference>
<evidence type="ECO:0000259" key="1">
    <source>
        <dbReference type="Pfam" id="PF20057"/>
    </source>
</evidence>
<sequence>MDQTELKIVRALSKGRAAVAAAAEAGQVLLKLERGGAIRVSQQTLDGLLRRDIVRKNDDGTVSLAETTTEAFEPARREIEMVETVVDGVAAQALSNTAESPLAQLFRRKTRDGRPFLNLREFNAGERLRSDYTRGQFMPRLGMNWIASVSSGRRGAGGMVELTDAALAARQRVDHAIEAVGPELSGVLIDICCFLKGLERVEVERGWPVRSAKVVLKSALGVLARHYEPAAGTARPRTLHWGSDDYRPTLT</sequence>
<name>A0A8J6PJ76_9HYPH</name>
<dbReference type="Pfam" id="PF20057">
    <property type="entry name" value="DUF6456"/>
    <property type="match status" value="1"/>
</dbReference>
<dbReference type="InterPro" id="IPR045599">
    <property type="entry name" value="DUF6456"/>
</dbReference>
<comment type="caution">
    <text evidence="2">The sequence shown here is derived from an EMBL/GenBank/DDBJ whole genome shotgun (WGS) entry which is preliminary data.</text>
</comment>
<proteinExistence type="predicted"/>
<evidence type="ECO:0000313" key="2">
    <source>
        <dbReference type="EMBL" id="MBD0415924.1"/>
    </source>
</evidence>
<evidence type="ECO:0000313" key="3">
    <source>
        <dbReference type="Proteomes" id="UP000643405"/>
    </source>
</evidence>
<gene>
    <name evidence="2" type="ORF">ICI42_14780</name>
</gene>
<dbReference type="Proteomes" id="UP000643405">
    <property type="component" value="Unassembled WGS sequence"/>
</dbReference>
<accession>A0A8J6PJ76</accession>
<dbReference type="AlphaFoldDB" id="A0A8J6PJ76"/>
<organism evidence="2 3">
    <name type="scientific">Oryzicola mucosus</name>
    <dbReference type="NCBI Taxonomy" id="2767425"/>
    <lineage>
        <taxon>Bacteria</taxon>
        <taxon>Pseudomonadati</taxon>
        <taxon>Pseudomonadota</taxon>
        <taxon>Alphaproteobacteria</taxon>
        <taxon>Hyphomicrobiales</taxon>
        <taxon>Phyllobacteriaceae</taxon>
        <taxon>Oryzicola</taxon>
    </lineage>
</organism>
<keyword evidence="3" id="KW-1185">Reference proteome</keyword>
<protein>
    <recommendedName>
        <fullName evidence="1">DUF6456 domain-containing protein</fullName>
    </recommendedName>
</protein>
<feature type="domain" description="DUF6456" evidence="1">
    <location>
        <begin position="95"/>
        <end position="228"/>
    </location>
</feature>